<sequence>MPDLMPLYGERGAANHLGLALGFWLVRISE</sequence>
<evidence type="ECO:0000313" key="1">
    <source>
        <dbReference type="EMBL" id="JAH78920.1"/>
    </source>
</evidence>
<proteinExistence type="predicted"/>
<reference evidence="1" key="1">
    <citation type="submission" date="2014-11" db="EMBL/GenBank/DDBJ databases">
        <authorList>
            <person name="Amaro Gonzalez C."/>
        </authorList>
    </citation>
    <scope>NUCLEOTIDE SEQUENCE</scope>
</reference>
<accession>A0A0E9VNE5</accession>
<organism evidence="1">
    <name type="scientific">Anguilla anguilla</name>
    <name type="common">European freshwater eel</name>
    <name type="synonym">Muraena anguilla</name>
    <dbReference type="NCBI Taxonomy" id="7936"/>
    <lineage>
        <taxon>Eukaryota</taxon>
        <taxon>Metazoa</taxon>
        <taxon>Chordata</taxon>
        <taxon>Craniata</taxon>
        <taxon>Vertebrata</taxon>
        <taxon>Euteleostomi</taxon>
        <taxon>Actinopterygii</taxon>
        <taxon>Neopterygii</taxon>
        <taxon>Teleostei</taxon>
        <taxon>Anguilliformes</taxon>
        <taxon>Anguillidae</taxon>
        <taxon>Anguilla</taxon>
    </lineage>
</organism>
<reference evidence="1" key="2">
    <citation type="journal article" date="2015" name="Fish Shellfish Immunol.">
        <title>Early steps in the European eel (Anguilla anguilla)-Vibrio vulnificus interaction in the gills: Role of the RtxA13 toxin.</title>
        <authorList>
            <person name="Callol A."/>
            <person name="Pajuelo D."/>
            <person name="Ebbesson L."/>
            <person name="Teles M."/>
            <person name="MacKenzie S."/>
            <person name="Amaro C."/>
        </authorList>
    </citation>
    <scope>NUCLEOTIDE SEQUENCE</scope>
</reference>
<name>A0A0E9VNE5_ANGAN</name>
<dbReference type="AlphaFoldDB" id="A0A0E9VNE5"/>
<protein>
    <submittedName>
        <fullName evidence="1">Uncharacterized protein</fullName>
    </submittedName>
</protein>
<dbReference type="EMBL" id="GBXM01029657">
    <property type="protein sequence ID" value="JAH78920.1"/>
    <property type="molecule type" value="Transcribed_RNA"/>
</dbReference>